<feature type="transmembrane region" description="Helical" evidence="1">
    <location>
        <begin position="12"/>
        <end position="31"/>
    </location>
</feature>
<dbReference type="PANTHER" id="PTHR37423">
    <property type="entry name" value="SOLUBLE LYTIC MUREIN TRANSGLYCOSYLASE-RELATED"/>
    <property type="match status" value="1"/>
</dbReference>
<dbReference type="STRING" id="1390249.BHU72_07605"/>
<dbReference type="CDD" id="cd00254">
    <property type="entry name" value="LT-like"/>
    <property type="match status" value="1"/>
</dbReference>
<organism evidence="3 4">
    <name type="scientific">Desulfuribacillus stibiiarsenatis</name>
    <dbReference type="NCBI Taxonomy" id="1390249"/>
    <lineage>
        <taxon>Bacteria</taxon>
        <taxon>Bacillati</taxon>
        <taxon>Bacillota</taxon>
        <taxon>Desulfuribacillia</taxon>
        <taxon>Desulfuribacillales</taxon>
        <taxon>Desulfuribacillaceae</taxon>
        <taxon>Desulfuribacillus</taxon>
    </lineage>
</organism>
<comment type="caution">
    <text evidence="3">The sequence shown here is derived from an EMBL/GenBank/DDBJ whole genome shotgun (WGS) entry which is preliminary data.</text>
</comment>
<dbReference type="InterPro" id="IPR008258">
    <property type="entry name" value="Transglycosylase_SLT_dom_1"/>
</dbReference>
<reference evidence="3 4" key="1">
    <citation type="submission" date="2016-09" db="EMBL/GenBank/DDBJ databases">
        <title>Desulfuribacillus arsenicus sp. nov., an obligately anaerobic, dissimilatory arsenic- and antimonate-reducing bacterium isolated from anoxic sediments.</title>
        <authorList>
            <person name="Abin C.A."/>
            <person name="Hollibaugh J.T."/>
        </authorList>
    </citation>
    <scope>NUCLEOTIDE SEQUENCE [LARGE SCALE GENOMIC DNA]</scope>
    <source>
        <strain evidence="3 4">MLFW-2</strain>
    </source>
</reference>
<dbReference type="SUPFAM" id="SSF53955">
    <property type="entry name" value="Lysozyme-like"/>
    <property type="match status" value="1"/>
</dbReference>
<protein>
    <recommendedName>
        <fullName evidence="2">Transglycosylase SLT domain-containing protein</fullName>
    </recommendedName>
</protein>
<evidence type="ECO:0000259" key="2">
    <source>
        <dbReference type="Pfam" id="PF01464"/>
    </source>
</evidence>
<dbReference type="Proteomes" id="UP000095255">
    <property type="component" value="Unassembled WGS sequence"/>
</dbReference>
<evidence type="ECO:0000256" key="1">
    <source>
        <dbReference type="SAM" id="Phobius"/>
    </source>
</evidence>
<keyword evidence="1" id="KW-0812">Transmembrane</keyword>
<evidence type="ECO:0000313" key="4">
    <source>
        <dbReference type="Proteomes" id="UP000095255"/>
    </source>
</evidence>
<sequence length="236" mass="26280">MYKIEHQLLKYSITITLFLSIFMTIVILGFYQATLVKEPAMEENVMALSPLSTSIYVKSASLTMTTTVVQAETTHPFFEQQVEQSMEEVAEQAIEQTTEQNPTLIVVDLEQNYDHLINAAALKYDVDSDLIRAIIKHESNFDSKAVSKAGAQGLMQLMPKTAQGLGVTDSFDPRQNIEGGTKYLSYMLKRYNGDLVLALAAYNAGPGNVDKHGGVPPFKETNHYINKVMTTYAQLQ</sequence>
<keyword evidence="1" id="KW-0472">Membrane</keyword>
<dbReference type="InterPro" id="IPR023346">
    <property type="entry name" value="Lysozyme-like_dom_sf"/>
</dbReference>
<evidence type="ECO:0000313" key="3">
    <source>
        <dbReference type="EMBL" id="OEH84695.1"/>
    </source>
</evidence>
<accession>A0A1E5L3H5</accession>
<dbReference type="Pfam" id="PF01464">
    <property type="entry name" value="SLT"/>
    <property type="match status" value="1"/>
</dbReference>
<dbReference type="PANTHER" id="PTHR37423:SF2">
    <property type="entry name" value="MEMBRANE-BOUND LYTIC MUREIN TRANSGLYCOSYLASE C"/>
    <property type="match status" value="1"/>
</dbReference>
<proteinExistence type="predicted"/>
<keyword evidence="1" id="KW-1133">Transmembrane helix</keyword>
<gene>
    <name evidence="3" type="ORF">BHU72_07605</name>
</gene>
<dbReference type="RefSeq" id="WP_069702794.1">
    <property type="nucleotide sequence ID" value="NZ_MJAT01000036.1"/>
</dbReference>
<dbReference type="AlphaFoldDB" id="A0A1E5L3H5"/>
<name>A0A1E5L3H5_9FIRM</name>
<keyword evidence="4" id="KW-1185">Reference proteome</keyword>
<dbReference type="EMBL" id="MJAT01000036">
    <property type="protein sequence ID" value="OEH84695.1"/>
    <property type="molecule type" value="Genomic_DNA"/>
</dbReference>
<feature type="domain" description="Transglycosylase SLT" evidence="2">
    <location>
        <begin position="116"/>
        <end position="224"/>
    </location>
</feature>
<dbReference type="Gene3D" id="1.10.530.10">
    <property type="match status" value="1"/>
</dbReference>